<proteinExistence type="predicted"/>
<protein>
    <submittedName>
        <fullName evidence="1">Uncharacterized protein</fullName>
    </submittedName>
</protein>
<evidence type="ECO:0000313" key="1">
    <source>
        <dbReference type="EMBL" id="QFG76599.1"/>
    </source>
</evidence>
<reference evidence="1" key="1">
    <citation type="submission" date="2018-05" db="EMBL/GenBank/DDBJ databases">
        <title>Bacterial isolates from healthy term breastfed infants carrying antibiotic resistance genes.</title>
        <authorList>
            <person name="Casaburi G."/>
        </authorList>
    </citation>
    <scope>NUCLEOTIDE SEQUENCE [LARGE SCALE GENOMIC DNA]</scope>
    <source>
        <strain evidence="1">7084_4</strain>
    </source>
</reference>
<dbReference type="AlphaFoldDB" id="A0A5P6A9J8"/>
<gene>
    <name evidence="1" type="ORF">DMB90_08650</name>
</gene>
<name>A0A5P6A9J8_RAOPL</name>
<sequence length="144" mass="15946">MKIPRKWAPTSPGKNQLYNRLKPLMGNKRVLAIRPAKTVVNNGVSVVEKGSQLVVELQDREVKMLKGLGGELANVLLFPAATSRRKSTIALPSLEAAWPVSDDVILIYLPFLQSSPQKLTSFEAKSPPDVRWLITPWTPDTGIF</sequence>
<accession>A0A5P6A9J8</accession>
<dbReference type="EMBL" id="CP029752">
    <property type="protein sequence ID" value="QFG76599.1"/>
    <property type="molecule type" value="Genomic_DNA"/>
</dbReference>
<organism evidence="1">
    <name type="scientific">Raoultella planticola</name>
    <name type="common">Klebsiella planticola</name>
    <dbReference type="NCBI Taxonomy" id="575"/>
    <lineage>
        <taxon>Bacteria</taxon>
        <taxon>Pseudomonadati</taxon>
        <taxon>Pseudomonadota</taxon>
        <taxon>Gammaproteobacteria</taxon>
        <taxon>Enterobacterales</taxon>
        <taxon>Enterobacteriaceae</taxon>
        <taxon>Klebsiella/Raoultella group</taxon>
        <taxon>Raoultella</taxon>
    </lineage>
</organism>